<dbReference type="Proteomes" id="UP000054166">
    <property type="component" value="Unassembled WGS sequence"/>
</dbReference>
<reference evidence="1 2" key="1">
    <citation type="submission" date="2014-04" db="EMBL/GenBank/DDBJ databases">
        <authorList>
            <consortium name="DOE Joint Genome Institute"/>
            <person name="Kuo A."/>
            <person name="Tarkka M."/>
            <person name="Buscot F."/>
            <person name="Kohler A."/>
            <person name="Nagy L.G."/>
            <person name="Floudas D."/>
            <person name="Copeland A."/>
            <person name="Barry K.W."/>
            <person name="Cichocki N."/>
            <person name="Veneault-Fourrey C."/>
            <person name="LaButti K."/>
            <person name="Lindquist E.A."/>
            <person name="Lipzen A."/>
            <person name="Lundell T."/>
            <person name="Morin E."/>
            <person name="Murat C."/>
            <person name="Sun H."/>
            <person name="Tunlid A."/>
            <person name="Henrissat B."/>
            <person name="Grigoriev I.V."/>
            <person name="Hibbett D.S."/>
            <person name="Martin F."/>
            <person name="Nordberg H.P."/>
            <person name="Cantor M.N."/>
            <person name="Hua S.X."/>
        </authorList>
    </citation>
    <scope>NUCLEOTIDE SEQUENCE [LARGE SCALE GENOMIC DNA]</scope>
    <source>
        <strain evidence="1 2">F 1598</strain>
    </source>
</reference>
<evidence type="ECO:0000313" key="1">
    <source>
        <dbReference type="EMBL" id="KIM81506.1"/>
    </source>
</evidence>
<gene>
    <name evidence="1" type="ORF">PILCRDRAFT_494873</name>
</gene>
<dbReference type="InParanoid" id="A0A0C3FQR4"/>
<name>A0A0C3FQR4_PILCF</name>
<sequence length="271" mass="30450">MTDDSCSLLPRLTMSSRESWIDCIATIEVSHRSRRCRDPACFPYFLEAADLECLGNGSSFGIIVSVSTDVFNPSTRFRKLLHRLKCITKCNQGGGLGIYEARNRTRRTSFCGFLFLSSAIPFFSQLTFNVTAWSQSLNKNMAPANRYSAIQLVRIACFARLQPTTFCRAAGVSRSKLHREFPGNKVAVDMLSSFCVVGNLSAACDPHVWLRALPPGRVRRTRRSLCQLAVKIVFSGKHGRCTHTENYRFLVADHPFFSVLGPVRTKARFYT</sequence>
<dbReference type="AlphaFoldDB" id="A0A0C3FQR4"/>
<dbReference type="HOGENOM" id="CLU_1027168_0_0_1"/>
<accession>A0A0C3FQR4</accession>
<reference evidence="2" key="2">
    <citation type="submission" date="2015-01" db="EMBL/GenBank/DDBJ databases">
        <title>Evolutionary Origins and Diversification of the Mycorrhizal Mutualists.</title>
        <authorList>
            <consortium name="DOE Joint Genome Institute"/>
            <consortium name="Mycorrhizal Genomics Consortium"/>
            <person name="Kohler A."/>
            <person name="Kuo A."/>
            <person name="Nagy L.G."/>
            <person name="Floudas D."/>
            <person name="Copeland A."/>
            <person name="Barry K.W."/>
            <person name="Cichocki N."/>
            <person name="Veneault-Fourrey C."/>
            <person name="LaButti K."/>
            <person name="Lindquist E.A."/>
            <person name="Lipzen A."/>
            <person name="Lundell T."/>
            <person name="Morin E."/>
            <person name="Murat C."/>
            <person name="Riley R."/>
            <person name="Ohm R."/>
            <person name="Sun H."/>
            <person name="Tunlid A."/>
            <person name="Henrissat B."/>
            <person name="Grigoriev I.V."/>
            <person name="Hibbett D.S."/>
            <person name="Martin F."/>
        </authorList>
    </citation>
    <scope>NUCLEOTIDE SEQUENCE [LARGE SCALE GENOMIC DNA]</scope>
    <source>
        <strain evidence="2">F 1598</strain>
    </source>
</reference>
<proteinExistence type="predicted"/>
<keyword evidence="2" id="KW-1185">Reference proteome</keyword>
<organism evidence="1 2">
    <name type="scientific">Piloderma croceum (strain F 1598)</name>
    <dbReference type="NCBI Taxonomy" id="765440"/>
    <lineage>
        <taxon>Eukaryota</taxon>
        <taxon>Fungi</taxon>
        <taxon>Dikarya</taxon>
        <taxon>Basidiomycota</taxon>
        <taxon>Agaricomycotina</taxon>
        <taxon>Agaricomycetes</taxon>
        <taxon>Agaricomycetidae</taxon>
        <taxon>Atheliales</taxon>
        <taxon>Atheliaceae</taxon>
        <taxon>Piloderma</taxon>
    </lineage>
</organism>
<protein>
    <submittedName>
        <fullName evidence="1">Uncharacterized protein</fullName>
    </submittedName>
</protein>
<dbReference type="EMBL" id="KN832998">
    <property type="protein sequence ID" value="KIM81506.1"/>
    <property type="molecule type" value="Genomic_DNA"/>
</dbReference>
<evidence type="ECO:0000313" key="2">
    <source>
        <dbReference type="Proteomes" id="UP000054166"/>
    </source>
</evidence>